<keyword evidence="7" id="KW-1185">Reference proteome</keyword>
<comment type="similarity">
    <text evidence="1">Belongs to the chaperonin (HSP60) family.</text>
</comment>
<evidence type="ECO:0000256" key="5">
    <source>
        <dbReference type="ARBA" id="ARBA00023186"/>
    </source>
</evidence>
<dbReference type="Pfam" id="PF00118">
    <property type="entry name" value="Cpn60_TCP1"/>
    <property type="match status" value="1"/>
</dbReference>
<dbReference type="GO" id="GO:0006457">
    <property type="term" value="P:protein folding"/>
    <property type="evidence" value="ECO:0000318"/>
    <property type="project" value="GO_Central"/>
</dbReference>
<accession>A0A0K9PAW5</accession>
<dbReference type="PROSITE" id="PS00296">
    <property type="entry name" value="CHAPERONINS_CPN60"/>
    <property type="match status" value="1"/>
</dbReference>
<dbReference type="NCBIfam" id="NF000592">
    <property type="entry name" value="PRK00013.1"/>
    <property type="match status" value="1"/>
</dbReference>
<dbReference type="GO" id="GO:0140662">
    <property type="term" value="F:ATP-dependent protein folding chaperone"/>
    <property type="evidence" value="ECO:0007669"/>
    <property type="project" value="InterPro"/>
</dbReference>
<evidence type="ECO:0000313" key="6">
    <source>
        <dbReference type="EMBL" id="KMZ66101.1"/>
    </source>
</evidence>
<evidence type="ECO:0000313" key="7">
    <source>
        <dbReference type="Proteomes" id="UP000036987"/>
    </source>
</evidence>
<dbReference type="SUPFAM" id="SSF52029">
    <property type="entry name" value="GroEL apical domain-like"/>
    <property type="match status" value="1"/>
</dbReference>
<keyword evidence="4" id="KW-0067">ATP-binding</keyword>
<dbReference type="FunFam" id="3.50.7.10:FF:000001">
    <property type="entry name" value="60 kDa chaperonin"/>
    <property type="match status" value="1"/>
</dbReference>
<dbReference type="PRINTS" id="PR00304">
    <property type="entry name" value="TCOMPLEXTCP1"/>
</dbReference>
<dbReference type="Gene3D" id="1.10.560.10">
    <property type="entry name" value="GroEL-like equatorial domain"/>
    <property type="match status" value="2"/>
</dbReference>
<evidence type="ECO:0000256" key="1">
    <source>
        <dbReference type="ARBA" id="ARBA00006607"/>
    </source>
</evidence>
<dbReference type="Gene3D" id="3.50.7.10">
    <property type="entry name" value="GroEL"/>
    <property type="match status" value="1"/>
</dbReference>
<dbReference type="CDD" id="cd03344">
    <property type="entry name" value="GroEL"/>
    <property type="match status" value="1"/>
</dbReference>
<evidence type="ECO:0000256" key="4">
    <source>
        <dbReference type="ARBA" id="ARBA00022840"/>
    </source>
</evidence>
<keyword evidence="5" id="KW-0143">Chaperone</keyword>
<dbReference type="EMBL" id="LFYR01000981">
    <property type="protein sequence ID" value="KMZ66101.1"/>
    <property type="molecule type" value="Genomic_DNA"/>
</dbReference>
<comment type="caution">
    <text evidence="6">The sequence shown here is derived from an EMBL/GenBank/DDBJ whole genome shotgun (WGS) entry which is preliminary data.</text>
</comment>
<dbReference type="Proteomes" id="UP000036987">
    <property type="component" value="Unassembled WGS sequence"/>
</dbReference>
<comment type="similarity">
    <text evidence="2">Belongs to the TCP-1 chaperonin family.</text>
</comment>
<dbReference type="GO" id="GO:0042026">
    <property type="term" value="P:protein refolding"/>
    <property type="evidence" value="ECO:0007669"/>
    <property type="project" value="InterPro"/>
</dbReference>
<dbReference type="Gene3D" id="3.30.260.10">
    <property type="entry name" value="TCP-1-like chaperonin intermediate domain"/>
    <property type="match status" value="1"/>
</dbReference>
<reference evidence="7" key="1">
    <citation type="journal article" date="2016" name="Nature">
        <title>The genome of the seagrass Zostera marina reveals angiosperm adaptation to the sea.</title>
        <authorList>
            <person name="Olsen J.L."/>
            <person name="Rouze P."/>
            <person name="Verhelst B."/>
            <person name="Lin Y.-C."/>
            <person name="Bayer T."/>
            <person name="Collen J."/>
            <person name="Dattolo E."/>
            <person name="De Paoli E."/>
            <person name="Dittami S."/>
            <person name="Maumus F."/>
            <person name="Michel G."/>
            <person name="Kersting A."/>
            <person name="Lauritano C."/>
            <person name="Lohaus R."/>
            <person name="Toepel M."/>
            <person name="Tonon T."/>
            <person name="Vanneste K."/>
            <person name="Amirebrahimi M."/>
            <person name="Brakel J."/>
            <person name="Bostroem C."/>
            <person name="Chovatia M."/>
            <person name="Grimwood J."/>
            <person name="Jenkins J.W."/>
            <person name="Jueterbock A."/>
            <person name="Mraz A."/>
            <person name="Stam W.T."/>
            <person name="Tice H."/>
            <person name="Bornberg-Bauer E."/>
            <person name="Green P.J."/>
            <person name="Pearson G.A."/>
            <person name="Procaccini G."/>
            <person name="Duarte C.M."/>
            <person name="Schmutz J."/>
            <person name="Reusch T.B.H."/>
            <person name="Van de Peer Y."/>
        </authorList>
    </citation>
    <scope>NUCLEOTIDE SEQUENCE [LARGE SCALE GENOMIC DNA]</scope>
    <source>
        <strain evidence="7">cv. Finnish</strain>
    </source>
</reference>
<dbReference type="InterPro" id="IPR027409">
    <property type="entry name" value="GroEL-like_apical_dom_sf"/>
</dbReference>
<dbReference type="InterPro" id="IPR001844">
    <property type="entry name" value="Cpn60/GroEL"/>
</dbReference>
<dbReference type="OrthoDB" id="1733909at2759"/>
<gene>
    <name evidence="6" type="ORF">ZOSMA_2G01140</name>
</gene>
<dbReference type="OMA" id="CMMVDSE"/>
<evidence type="ECO:0000256" key="2">
    <source>
        <dbReference type="ARBA" id="ARBA00008020"/>
    </source>
</evidence>
<organism evidence="6 7">
    <name type="scientific">Zostera marina</name>
    <name type="common">Eelgrass</name>
    <dbReference type="NCBI Taxonomy" id="29655"/>
    <lineage>
        <taxon>Eukaryota</taxon>
        <taxon>Viridiplantae</taxon>
        <taxon>Streptophyta</taxon>
        <taxon>Embryophyta</taxon>
        <taxon>Tracheophyta</taxon>
        <taxon>Spermatophyta</taxon>
        <taxon>Magnoliopsida</taxon>
        <taxon>Liliopsida</taxon>
        <taxon>Zosteraceae</taxon>
        <taxon>Zostera</taxon>
    </lineage>
</organism>
<evidence type="ECO:0000256" key="3">
    <source>
        <dbReference type="ARBA" id="ARBA00022741"/>
    </source>
</evidence>
<dbReference type="InterPro" id="IPR017998">
    <property type="entry name" value="Chaperone_TCP-1"/>
</dbReference>
<protein>
    <submittedName>
        <fullName evidence="6">60 kDa chaperonin 2</fullName>
    </submittedName>
</protein>
<name>A0A0K9PAW5_ZOSMR</name>
<dbReference type="InterPro" id="IPR018370">
    <property type="entry name" value="Chaperonin_Cpn60_CS"/>
</dbReference>
<proteinExistence type="inferred from homology"/>
<sequence>MSLSTSSAFFLIRPQSPSIISVGKDANYVAGHFRYCWPQLTRRRIHGVTVRAGTKRVAFGNDCRRGLLAGVNKLADAISITLGPKGRNVILDEPGVPKVINDGVTIAQAIELRDAIENAGATLIQEVANKTNSMAGDGTSTAIVLSREMIKLGMSAVASGANPISLKKAVASISAGNDDFIGNLIADAIEQIGPDGVITIESSSSFDTVIEVQEGMKFDKGFLSPHFITNPDKSIVEFQNAKVLVTDQKIKNVKYLIPMLEKVTQLSAQLLIIAEDVSSEVLATLITNKLRGVLNVAVIKCPGFGESKKAILQDIALMTGADFLASDLGFTLESATSDQLGIAQKITITNDSTTIVADPSTRAEIQARIAQIKKDMAETESSYHSKKLSERIAKLASGVAVIKVGAPTEAELEDRKLRLEDAKNSTFAAIEEGIAPGGGATYVQLSKHISVIKAGIEDPEEKMGADIVGKAMLVPAIMIARNAGVDGLAIVERLLSSDWHIGYNAMTDNFEDIISSGVIDSCKVCRCALQNAASIAGMVLTTKAILVEKIRQPKPAVPFVPGITPT</sequence>
<keyword evidence="3" id="KW-0547">Nucleotide-binding</keyword>
<dbReference type="InterPro" id="IPR027413">
    <property type="entry name" value="GROEL-like_equatorial_sf"/>
</dbReference>
<dbReference type="AlphaFoldDB" id="A0A0K9PAW5"/>
<dbReference type="STRING" id="29655.A0A0K9PAW5"/>
<dbReference type="InterPro" id="IPR002423">
    <property type="entry name" value="Cpn60/GroEL/TCP-1"/>
</dbReference>
<dbReference type="PANTHER" id="PTHR45633">
    <property type="entry name" value="60 KDA HEAT SHOCK PROTEIN, MITOCHONDRIAL"/>
    <property type="match status" value="1"/>
</dbReference>
<dbReference type="InterPro" id="IPR027410">
    <property type="entry name" value="TCP-1-like_intermed_sf"/>
</dbReference>
<dbReference type="NCBIfam" id="NF009487">
    <property type="entry name" value="PRK12849.1"/>
    <property type="match status" value="1"/>
</dbReference>
<dbReference type="GO" id="GO:0005524">
    <property type="term" value="F:ATP binding"/>
    <property type="evidence" value="ECO:0007669"/>
    <property type="project" value="UniProtKB-KW"/>
</dbReference>
<dbReference type="SUPFAM" id="SSF48592">
    <property type="entry name" value="GroEL equatorial domain-like"/>
    <property type="match status" value="1"/>
</dbReference>